<gene>
    <name evidence="2" type="ORF">PRLR5076_11070</name>
</gene>
<dbReference type="SUPFAM" id="SSF53448">
    <property type="entry name" value="Nucleotide-diphospho-sugar transferases"/>
    <property type="match status" value="1"/>
</dbReference>
<dbReference type="Gene3D" id="3.90.550.10">
    <property type="entry name" value="Spore Coat Polysaccharide Biosynthesis Protein SpsA, Chain A"/>
    <property type="match status" value="1"/>
</dbReference>
<accession>A0A9R1C921</accession>
<dbReference type="Pfam" id="PF00535">
    <property type="entry name" value="Glycos_transf_2"/>
    <property type="match status" value="1"/>
</dbReference>
<evidence type="ECO:0000313" key="2">
    <source>
        <dbReference type="EMBL" id="GJG58256.1"/>
    </source>
</evidence>
<dbReference type="EMBL" id="BPUB01000001">
    <property type="protein sequence ID" value="GJG58256.1"/>
    <property type="molecule type" value="Genomic_DNA"/>
</dbReference>
<evidence type="ECO:0000313" key="3">
    <source>
        <dbReference type="Proteomes" id="UP000825483"/>
    </source>
</evidence>
<feature type="domain" description="Glycosyltransferase 2-like" evidence="1">
    <location>
        <begin position="4"/>
        <end position="163"/>
    </location>
</feature>
<dbReference type="AlphaFoldDB" id="A0A9R1C921"/>
<protein>
    <recommendedName>
        <fullName evidence="1">Glycosyltransferase 2-like domain-containing protein</fullName>
    </recommendedName>
</protein>
<sequence length="294" mass="33273">MLVTVITPIYNRASFLPDLFRSLCDQTFKDFEWIIVDDGSDDDVSSAVDRLPAAAFPVILLSKANGGKHTAVNMGVKNAHGRLTLLLDSDDELPPTAIADIAEAYRSTNGSADIAGVCGYMAHRDGQVIGHPFVGGDFTEVELRYRLHVGGDMCEVFRTDILRRYPFPEVKGERFCPECLVWNRIARKYRLRVFPKVVYLRDYLDGGLTDNIVRIRMKSPIAAMMTYAEMTTLPIPLLQKAKAAINYWRFSCCLTEKHKREAASPIPSIAWYWKWVKPVGWAMHIVDTKKLKQK</sequence>
<dbReference type="PANTHER" id="PTHR22916">
    <property type="entry name" value="GLYCOSYLTRANSFERASE"/>
    <property type="match status" value="1"/>
</dbReference>
<dbReference type="RefSeq" id="WP_223929750.1">
    <property type="nucleotide sequence ID" value="NZ_BPTU01000003.1"/>
</dbReference>
<keyword evidence="3" id="KW-1185">Reference proteome</keyword>
<name>A0A9R1C921_9BACT</name>
<dbReference type="CDD" id="cd00761">
    <property type="entry name" value="Glyco_tranf_GTA_type"/>
    <property type="match status" value="1"/>
</dbReference>
<reference evidence="2" key="1">
    <citation type="journal article" date="2022" name="Int. J. Syst. Evol. Microbiol.">
        <title>Prevotella lacticifex sp. nov., isolated from the rumen of cows.</title>
        <authorList>
            <person name="Shinkai T."/>
            <person name="Ikeyama N."/>
            <person name="Kumagai M."/>
            <person name="Ohmori H."/>
            <person name="Sakamoto M."/>
            <person name="Ohkuma M."/>
            <person name="Mitsumori M."/>
        </authorList>
    </citation>
    <scope>NUCLEOTIDE SEQUENCE</scope>
    <source>
        <strain evidence="2">R5076</strain>
    </source>
</reference>
<dbReference type="InterPro" id="IPR029044">
    <property type="entry name" value="Nucleotide-diphossugar_trans"/>
</dbReference>
<organism evidence="2 3">
    <name type="scientific">Prevotella lacticifex</name>
    <dbReference type="NCBI Taxonomy" id="2854755"/>
    <lineage>
        <taxon>Bacteria</taxon>
        <taxon>Pseudomonadati</taxon>
        <taxon>Bacteroidota</taxon>
        <taxon>Bacteroidia</taxon>
        <taxon>Bacteroidales</taxon>
        <taxon>Prevotellaceae</taxon>
        <taxon>Prevotella</taxon>
    </lineage>
</organism>
<dbReference type="Proteomes" id="UP000825483">
    <property type="component" value="Unassembled WGS sequence"/>
</dbReference>
<dbReference type="InterPro" id="IPR001173">
    <property type="entry name" value="Glyco_trans_2-like"/>
</dbReference>
<proteinExistence type="predicted"/>
<dbReference type="GeneID" id="72468038"/>
<evidence type="ECO:0000259" key="1">
    <source>
        <dbReference type="Pfam" id="PF00535"/>
    </source>
</evidence>
<dbReference type="GO" id="GO:0016758">
    <property type="term" value="F:hexosyltransferase activity"/>
    <property type="evidence" value="ECO:0007669"/>
    <property type="project" value="UniProtKB-ARBA"/>
</dbReference>
<comment type="caution">
    <text evidence="2">The sequence shown here is derived from an EMBL/GenBank/DDBJ whole genome shotgun (WGS) entry which is preliminary data.</text>
</comment>